<comment type="function">
    <text evidence="7">Activates erythroid-specific, globin gene expression.</text>
</comment>
<evidence type="ECO:0000313" key="13">
    <source>
        <dbReference type="Ensembl" id="ENSGGOP00000007016.3"/>
    </source>
</evidence>
<keyword evidence="14" id="KW-1185">Reference proteome</keyword>
<dbReference type="InterPro" id="IPR004826">
    <property type="entry name" value="bZIP_Maf"/>
</dbReference>
<keyword evidence="3" id="KW-0238">DNA-binding</keyword>
<comment type="subunit">
    <text evidence="8">Heterodimer with MAFG, MAFK and other small MAF proteins that binds to the MAF recognition elements (MARE).</text>
</comment>
<feature type="compositionally biased region" description="Low complexity" evidence="11">
    <location>
        <begin position="97"/>
        <end position="114"/>
    </location>
</feature>
<dbReference type="FunFam" id="1.10.880.10:FF:000003">
    <property type="entry name" value="Nuclear factor, erythroid 2 like 3"/>
    <property type="match status" value="1"/>
</dbReference>
<dbReference type="PROSITE" id="PS50217">
    <property type="entry name" value="BZIP"/>
    <property type="match status" value="1"/>
</dbReference>
<evidence type="ECO:0000256" key="11">
    <source>
        <dbReference type="SAM" id="MobiDB-lite"/>
    </source>
</evidence>
<organism evidence="13 14">
    <name type="scientific">Gorilla gorilla gorilla</name>
    <name type="common">Western lowland gorilla</name>
    <dbReference type="NCBI Taxonomy" id="9595"/>
    <lineage>
        <taxon>Eukaryota</taxon>
        <taxon>Metazoa</taxon>
        <taxon>Chordata</taxon>
        <taxon>Craniata</taxon>
        <taxon>Vertebrata</taxon>
        <taxon>Euteleostomi</taxon>
        <taxon>Mammalia</taxon>
        <taxon>Eutheria</taxon>
        <taxon>Euarchontoglires</taxon>
        <taxon>Primates</taxon>
        <taxon>Haplorrhini</taxon>
        <taxon>Catarrhini</taxon>
        <taxon>Hominidae</taxon>
        <taxon>Gorilla</taxon>
    </lineage>
</organism>
<dbReference type="STRING" id="9593.ENSGGOP00000007016"/>
<evidence type="ECO:0000313" key="14">
    <source>
        <dbReference type="Proteomes" id="UP000001519"/>
    </source>
</evidence>
<dbReference type="SMART" id="SM00338">
    <property type="entry name" value="BRLZ"/>
    <property type="match status" value="1"/>
</dbReference>
<keyword evidence="2" id="KW-0805">Transcription regulation</keyword>
<evidence type="ECO:0000256" key="8">
    <source>
        <dbReference type="ARBA" id="ARBA00062588"/>
    </source>
</evidence>
<feature type="compositionally biased region" description="Polar residues" evidence="11">
    <location>
        <begin position="283"/>
        <end position="303"/>
    </location>
</feature>
<feature type="domain" description="BZIP" evidence="12">
    <location>
        <begin position="526"/>
        <end position="589"/>
    </location>
</feature>
<keyword evidence="5" id="KW-0804">Transcription</keyword>
<reference evidence="14" key="1">
    <citation type="submission" date="2011-05" db="EMBL/GenBank/DDBJ databases">
        <title>Insights into the evolution of the great apes provided by the gorilla genome.</title>
        <authorList>
            <person name="Scally A."/>
        </authorList>
    </citation>
    <scope>NUCLEOTIDE SEQUENCE [LARGE SCALE GENOMIC DNA]</scope>
</reference>
<dbReference type="InParanoid" id="G3QW66"/>
<reference evidence="13 14" key="2">
    <citation type="journal article" date="2012" name="Nature">
        <title>Insights into hominid evolution from the gorilla genome sequence.</title>
        <authorList>
            <person name="Scally A."/>
            <person name="Dutheil J.Y."/>
            <person name="Hillier L.W."/>
            <person name="Jordan G.E."/>
            <person name="Goodhead I."/>
            <person name="Herrero J."/>
            <person name="Hobolth A."/>
            <person name="Lappalainen T."/>
            <person name="Mailund T."/>
            <person name="Marques-Bonet T."/>
            <person name="McCarthy S."/>
            <person name="Montgomery S.H."/>
            <person name="Schwalie P.C."/>
            <person name="Tang Y.A."/>
            <person name="Ward M.C."/>
            <person name="Xue Y."/>
            <person name="Yngvadottir B."/>
            <person name="Alkan C."/>
            <person name="Andersen L.N."/>
            <person name="Ayub Q."/>
            <person name="Ball E.V."/>
            <person name="Beal K."/>
            <person name="Bradley B.J."/>
            <person name="Chen Y."/>
            <person name="Clee C.M."/>
            <person name="Fitzgerald S."/>
            <person name="Graves T.A."/>
            <person name="Gu Y."/>
            <person name="Heath P."/>
            <person name="Heger A."/>
            <person name="Karakoc E."/>
            <person name="Kolb-Kokocinski A."/>
            <person name="Laird G.K."/>
            <person name="Lunter G."/>
            <person name="Meader S."/>
            <person name="Mort M."/>
            <person name="Mullikin J.C."/>
            <person name="Munch K."/>
            <person name="O'Connor T.D."/>
            <person name="Phillips A.D."/>
            <person name="Prado-Martinez J."/>
            <person name="Rogers A.S."/>
            <person name="Sajjadian S."/>
            <person name="Schmidt D."/>
            <person name="Shaw K."/>
            <person name="Simpson J.T."/>
            <person name="Stenson P.D."/>
            <person name="Turner D.J."/>
            <person name="Vigilant L."/>
            <person name="Vilella A.J."/>
            <person name="Whitener W."/>
            <person name="Zhu B."/>
            <person name="Cooper D.N."/>
            <person name="de Jong P."/>
            <person name="Dermitzakis E.T."/>
            <person name="Eichler E.E."/>
            <person name="Flicek P."/>
            <person name="Goldman N."/>
            <person name="Mundy N.I."/>
            <person name="Ning Z."/>
            <person name="Odom D.T."/>
            <person name="Ponting C.P."/>
            <person name="Quail M.A."/>
            <person name="Ryder O.A."/>
            <person name="Searle S.M."/>
            <person name="Warren W.C."/>
            <person name="Wilson R.K."/>
            <person name="Schierup M.H."/>
            <person name="Rogers J."/>
            <person name="Tyler-Smith C."/>
            <person name="Durbin R."/>
        </authorList>
    </citation>
    <scope>NUCLEOTIDE SEQUENCE [LARGE SCALE GENOMIC DNA]</scope>
</reference>
<evidence type="ECO:0000256" key="10">
    <source>
        <dbReference type="ARBA" id="ARBA00082633"/>
    </source>
</evidence>
<dbReference type="InterPro" id="IPR047167">
    <property type="entry name" value="NFE2-like"/>
</dbReference>
<protein>
    <recommendedName>
        <fullName evidence="9">Nuclear factor erythroid 2-related factor 3</fullName>
    </recommendedName>
    <alternativeName>
        <fullName evidence="10">Nuclear factor, erythroid derived 2, like 3</fullName>
    </alternativeName>
</protein>
<evidence type="ECO:0000256" key="1">
    <source>
        <dbReference type="ARBA" id="ARBA00008157"/>
    </source>
</evidence>
<dbReference type="EMBL" id="CABD030109774">
    <property type="status" value="NOT_ANNOTATED_CDS"/>
    <property type="molecule type" value="Genomic_DNA"/>
</dbReference>
<sequence length="642" mass="70840">DENSVLRDELLFLGGPASSAYALSPFSASGGWGRAGQLHPKGQELDAAAQPEGQLLREVRVLGVPFIPRARVDAWLVHSVAAGSADEAHGLLGAAAASSTGGAGASVDGGSQAVQGGGGDPRAARSGPLDAGEEEKAPAEPTAQVADAGGCASEENEVLREKHEAADHSSQREENEERVTSQKENSLQQNNDDENKIAEKPDWEAEKTTESRNERHLNGADTSFSLEDLFQLLSSQPENSLEDIGRYSSSRQYHQAISQDVNLHEAILLCPNSTFRRDPIARTPQSQEPFLQLNSHTTNPEQTLPGTNLTGFLSLADNHMRNLTSQDLLYHLDVNIFDEINLMSLATEDNFDPIDVSQLFDEPDSDSGLSLDSSHNSTSVIKFNSSHSVCDEGAIGYRTDHDSSSHHDLEGAVGGYYPEPSKFCHLDQSDSGFHGDLTFQHIFHNHTYHLQPSAPESTSEPFSWPGKSQKIRSRYLEDTDRNLSRDEWSAKALRIPFSVDEIVGMPVDSFNSMLSRYYLTDLQVSLIRDIRRRGKNKVAAQNCRKHKLDIILNLEDDVCNLQAKKETLKREQAQCNKAINIMKQKLHDLYHDIFSRLRDDQGRPVNPNHYALQCTRDGSILIVPKELVASGHKKVTQKGKRK</sequence>
<evidence type="ECO:0000256" key="3">
    <source>
        <dbReference type="ARBA" id="ARBA00023125"/>
    </source>
</evidence>
<keyword evidence="4" id="KW-0010">Activator</keyword>
<evidence type="ECO:0000259" key="12">
    <source>
        <dbReference type="PROSITE" id="PS50217"/>
    </source>
</evidence>
<dbReference type="GO" id="GO:0006357">
    <property type="term" value="P:regulation of transcription by RNA polymerase II"/>
    <property type="evidence" value="ECO:0000318"/>
    <property type="project" value="GO_Central"/>
</dbReference>
<dbReference type="PANTHER" id="PTHR24411:SF57">
    <property type="entry name" value="BZIP DOMAIN-CONTAINING PROTEIN"/>
    <property type="match status" value="1"/>
</dbReference>
<evidence type="ECO:0000256" key="4">
    <source>
        <dbReference type="ARBA" id="ARBA00023159"/>
    </source>
</evidence>
<evidence type="ECO:0000256" key="7">
    <source>
        <dbReference type="ARBA" id="ARBA00054194"/>
    </source>
</evidence>
<dbReference type="AlphaFoldDB" id="G3QW66"/>
<name>G3QW66_GORGO</name>
<dbReference type="InterPro" id="IPR004827">
    <property type="entry name" value="bZIP"/>
</dbReference>
<evidence type="ECO:0000256" key="5">
    <source>
        <dbReference type="ARBA" id="ARBA00023163"/>
    </source>
</evidence>
<evidence type="ECO:0000256" key="2">
    <source>
        <dbReference type="ARBA" id="ARBA00023015"/>
    </source>
</evidence>
<proteinExistence type="inferred from homology"/>
<dbReference type="CDD" id="cd14720">
    <property type="entry name" value="bZIP_NFE2-like"/>
    <property type="match status" value="1"/>
</dbReference>
<accession>G3QW66</accession>
<feature type="region of interest" description="Disordered" evidence="11">
    <location>
        <begin position="278"/>
        <end position="303"/>
    </location>
</feature>
<keyword evidence="6" id="KW-0539">Nucleus</keyword>
<dbReference type="Ensembl" id="ENSGGOT00000007202.3">
    <property type="protein sequence ID" value="ENSGGOP00000007016.3"/>
    <property type="gene ID" value="ENSGGOG00000007170.3"/>
</dbReference>
<dbReference type="InterPro" id="IPR008917">
    <property type="entry name" value="TF_DNA-bd_sf"/>
</dbReference>
<dbReference type="InterPro" id="IPR046347">
    <property type="entry name" value="bZIP_sf"/>
</dbReference>
<feature type="compositionally biased region" description="Basic and acidic residues" evidence="11">
    <location>
        <begin position="157"/>
        <end position="181"/>
    </location>
</feature>
<dbReference type="Pfam" id="PF03131">
    <property type="entry name" value="bZIP_Maf"/>
    <property type="match status" value="1"/>
</dbReference>
<dbReference type="OMA" id="PVEAFNH"/>
<dbReference type="SUPFAM" id="SSF47454">
    <property type="entry name" value="A DNA-binding domain in eukaryotic transcription factors"/>
    <property type="match status" value="1"/>
</dbReference>
<dbReference type="eggNOG" id="KOG3863">
    <property type="taxonomic scope" value="Eukaryota"/>
</dbReference>
<feature type="compositionally biased region" description="Basic and acidic residues" evidence="11">
    <location>
        <begin position="193"/>
        <end position="218"/>
    </location>
</feature>
<dbReference type="PANTHER" id="PTHR24411">
    <property type="entry name" value="NUCLEAR FACTOR ERYTHROID 2-RELATED FACTOR"/>
    <property type="match status" value="1"/>
</dbReference>
<dbReference type="GO" id="GO:0005634">
    <property type="term" value="C:nucleus"/>
    <property type="evidence" value="ECO:0000318"/>
    <property type="project" value="GO_Central"/>
</dbReference>
<dbReference type="Proteomes" id="UP000001519">
    <property type="component" value="Chromosome 18"/>
</dbReference>
<dbReference type="GO" id="GO:0000978">
    <property type="term" value="F:RNA polymerase II cis-regulatory region sequence-specific DNA binding"/>
    <property type="evidence" value="ECO:0000318"/>
    <property type="project" value="GO_Central"/>
</dbReference>
<dbReference type="GeneTree" id="ENSGT00950000182892"/>
<evidence type="ECO:0000256" key="6">
    <source>
        <dbReference type="ARBA" id="ARBA00023242"/>
    </source>
</evidence>
<evidence type="ECO:0000256" key="9">
    <source>
        <dbReference type="ARBA" id="ARBA00071257"/>
    </source>
</evidence>
<comment type="similarity">
    <text evidence="1">Belongs to the bZIP family. CNC subfamily.</text>
</comment>
<dbReference type="GO" id="GO:0000981">
    <property type="term" value="F:DNA-binding transcription factor activity, RNA polymerase II-specific"/>
    <property type="evidence" value="ECO:0000318"/>
    <property type="project" value="GO_Central"/>
</dbReference>
<reference evidence="13" key="4">
    <citation type="submission" date="2025-09" db="UniProtKB">
        <authorList>
            <consortium name="Ensembl"/>
        </authorList>
    </citation>
    <scope>IDENTIFICATION</scope>
</reference>
<dbReference type="HOGENOM" id="CLU_024173_1_0_1"/>
<feature type="region of interest" description="Disordered" evidence="11">
    <location>
        <begin position="97"/>
        <end position="220"/>
    </location>
</feature>
<dbReference type="SUPFAM" id="SSF57959">
    <property type="entry name" value="Leucine zipper domain"/>
    <property type="match status" value="1"/>
</dbReference>
<reference evidence="13" key="3">
    <citation type="submission" date="2025-08" db="UniProtKB">
        <authorList>
            <consortium name="Ensembl"/>
        </authorList>
    </citation>
    <scope>IDENTIFICATION</scope>
</reference>
<dbReference type="Gene3D" id="1.10.880.10">
    <property type="entry name" value="Transcription factor, Skn-1-like, DNA-binding domain"/>
    <property type="match status" value="1"/>
</dbReference>